<dbReference type="EMBL" id="PVEM01000012">
    <property type="protein sequence ID" value="PTD03576.1"/>
    <property type="molecule type" value="Genomic_DNA"/>
</dbReference>
<evidence type="ECO:0000313" key="1">
    <source>
        <dbReference type="EMBL" id="PTD03576.1"/>
    </source>
</evidence>
<protein>
    <submittedName>
        <fullName evidence="1">Uncharacterized protein</fullName>
    </submittedName>
</protein>
<accession>A0A2T4GJ36</accession>
<dbReference type="AlphaFoldDB" id="A0A2T4GJ36"/>
<gene>
    <name evidence="1" type="ORF">FCULG_00000281</name>
</gene>
<name>A0A2T4GJ36_FUSCU</name>
<keyword evidence="2" id="KW-1185">Reference proteome</keyword>
<comment type="caution">
    <text evidence="1">The sequence shown here is derived from an EMBL/GenBank/DDBJ whole genome shotgun (WGS) entry which is preliminary data.</text>
</comment>
<sequence length="288" mass="31768">MPLPRSSEDPPLDEALESLREIPNVPHGQPRAIPPYRSQQSILDKVCLSLPVDRKTTRVFLIGSDEPSPDIDNLSEGELAPIRMTMVYLLRVLGANLRPPESMRTWRSTPCAWVDNFILPRNAVFLLQLDLNVSAECALALTLMVEWALAISSNECFTNIRVLTLSSQADVNFLPQLLRMKDQALSVLNFDLSPRQDAMAANAVSDAHSPELIAQELASAIRRRDGSARLIISFDSSIEDHLVNALDDDELDRLNETINVDFGGDCSGAPGIGRCVVWGGSLVNAWRV</sequence>
<evidence type="ECO:0000313" key="2">
    <source>
        <dbReference type="Proteomes" id="UP000241587"/>
    </source>
</evidence>
<dbReference type="Proteomes" id="UP000241587">
    <property type="component" value="Unassembled WGS sequence"/>
</dbReference>
<reference evidence="1 2" key="1">
    <citation type="submission" date="2018-02" db="EMBL/GenBank/DDBJ databases">
        <title>Fusarium culmorum secondary metabolites in fungal-bacterial-plant interactions.</title>
        <authorList>
            <person name="Schmidt R."/>
        </authorList>
    </citation>
    <scope>NUCLEOTIDE SEQUENCE [LARGE SCALE GENOMIC DNA]</scope>
    <source>
        <strain evidence="1 2">PV</strain>
    </source>
</reference>
<dbReference type="OrthoDB" id="5035669at2759"/>
<proteinExistence type="predicted"/>
<organism evidence="1 2">
    <name type="scientific">Fusarium culmorum</name>
    <dbReference type="NCBI Taxonomy" id="5516"/>
    <lineage>
        <taxon>Eukaryota</taxon>
        <taxon>Fungi</taxon>
        <taxon>Dikarya</taxon>
        <taxon>Ascomycota</taxon>
        <taxon>Pezizomycotina</taxon>
        <taxon>Sordariomycetes</taxon>
        <taxon>Hypocreomycetidae</taxon>
        <taxon>Hypocreales</taxon>
        <taxon>Nectriaceae</taxon>
        <taxon>Fusarium</taxon>
    </lineage>
</organism>